<proteinExistence type="inferred from homology"/>
<evidence type="ECO:0000256" key="4">
    <source>
        <dbReference type="ARBA" id="ARBA00022989"/>
    </source>
</evidence>
<evidence type="ECO:0000256" key="3">
    <source>
        <dbReference type="ARBA" id="ARBA00022692"/>
    </source>
</evidence>
<protein>
    <recommendedName>
        <fullName evidence="6">TVP38/TMEM64 family membrane protein</fullName>
    </recommendedName>
</protein>
<comment type="similarity">
    <text evidence="6">Belongs to the TVP38/TMEM64 family.</text>
</comment>
<dbReference type="InterPro" id="IPR015414">
    <property type="entry name" value="TMEM64"/>
</dbReference>
<comment type="subcellular location">
    <subcellularLocation>
        <location evidence="1 6">Cell membrane</location>
        <topology evidence="1 6">Multi-pass membrane protein</topology>
    </subcellularLocation>
</comment>
<evidence type="ECO:0000313" key="8">
    <source>
        <dbReference type="EMBL" id="GEB32275.1"/>
    </source>
</evidence>
<dbReference type="EMBL" id="BJMH01000007">
    <property type="protein sequence ID" value="GEB32275.1"/>
    <property type="molecule type" value="Genomic_DNA"/>
</dbReference>
<dbReference type="STRING" id="54914.AV540_06065"/>
<evidence type="ECO:0000256" key="1">
    <source>
        <dbReference type="ARBA" id="ARBA00004651"/>
    </source>
</evidence>
<feature type="transmembrane region" description="Helical" evidence="6">
    <location>
        <begin position="48"/>
        <end position="75"/>
    </location>
</feature>
<dbReference type="Proteomes" id="UP000316882">
    <property type="component" value="Unassembled WGS sequence"/>
</dbReference>
<keyword evidence="9" id="KW-1185">Reference proteome</keyword>
<feature type="domain" description="VTT" evidence="7">
    <location>
        <begin position="38"/>
        <end position="157"/>
    </location>
</feature>
<gene>
    <name evidence="8" type="ORF">BPA01_18550</name>
</gene>
<dbReference type="PANTHER" id="PTHR12677:SF59">
    <property type="entry name" value="GOLGI APPARATUS MEMBRANE PROTEIN TVP38-RELATED"/>
    <property type="match status" value="1"/>
</dbReference>
<dbReference type="Pfam" id="PF09335">
    <property type="entry name" value="VTT_dom"/>
    <property type="match status" value="1"/>
</dbReference>
<dbReference type="RefSeq" id="WP_122963417.1">
    <property type="nucleotide sequence ID" value="NZ_BJMH01000007.1"/>
</dbReference>
<accession>A0A4Y3PHL0</accession>
<evidence type="ECO:0000256" key="5">
    <source>
        <dbReference type="ARBA" id="ARBA00023136"/>
    </source>
</evidence>
<dbReference type="PANTHER" id="PTHR12677">
    <property type="entry name" value="GOLGI APPARATUS MEMBRANE PROTEIN TVP38-RELATED"/>
    <property type="match status" value="1"/>
</dbReference>
<dbReference type="AlphaFoldDB" id="A0A4Y3PHL0"/>
<evidence type="ECO:0000313" key="9">
    <source>
        <dbReference type="Proteomes" id="UP000316882"/>
    </source>
</evidence>
<evidence type="ECO:0000256" key="6">
    <source>
        <dbReference type="RuleBase" id="RU366058"/>
    </source>
</evidence>
<keyword evidence="5 6" id="KW-0472">Membrane</keyword>
<keyword evidence="4 6" id="KW-1133">Transmembrane helix</keyword>
<evidence type="ECO:0000256" key="2">
    <source>
        <dbReference type="ARBA" id="ARBA00022475"/>
    </source>
</evidence>
<name>A0A4Y3PHL0_BREPA</name>
<evidence type="ECO:0000259" key="7">
    <source>
        <dbReference type="Pfam" id="PF09335"/>
    </source>
</evidence>
<dbReference type="GO" id="GO:0005886">
    <property type="term" value="C:plasma membrane"/>
    <property type="evidence" value="ECO:0007669"/>
    <property type="project" value="UniProtKB-SubCell"/>
</dbReference>
<keyword evidence="3 6" id="KW-0812">Transmembrane</keyword>
<feature type="transmembrane region" description="Helical" evidence="6">
    <location>
        <begin position="167"/>
        <end position="184"/>
    </location>
</feature>
<organism evidence="8 9">
    <name type="scientific">Brevibacillus parabrevis</name>
    <dbReference type="NCBI Taxonomy" id="54914"/>
    <lineage>
        <taxon>Bacteria</taxon>
        <taxon>Bacillati</taxon>
        <taxon>Bacillota</taxon>
        <taxon>Bacilli</taxon>
        <taxon>Bacillales</taxon>
        <taxon>Paenibacillaceae</taxon>
        <taxon>Brevibacillus</taxon>
    </lineage>
</organism>
<comment type="caution">
    <text evidence="8">The sequence shown here is derived from an EMBL/GenBank/DDBJ whole genome shotgun (WGS) entry which is preliminary data.</text>
</comment>
<dbReference type="GeneID" id="87613428"/>
<dbReference type="InterPro" id="IPR032816">
    <property type="entry name" value="VTT_dom"/>
</dbReference>
<sequence>MDWLMNIEGLAEWIRSWGVLAIVGSIALNIVISVAGVLPSIFLSGANAVVFGLYGGFFISLTGEVLGAGIAFFFYRYVIKKADKKQKLASFQWVSAINGATRGKKTLAVVLLRLNPLIPSGVINLGAAMTNMSFADFLLATLLGKVPSMVFETFVGHDLIYFGENKLRLLLALVAGALVLLLFWRRKPAQSEQTGQSEQP</sequence>
<feature type="transmembrane region" description="Helical" evidence="6">
    <location>
        <begin position="20"/>
        <end position="42"/>
    </location>
</feature>
<reference evidence="8 9" key="1">
    <citation type="submission" date="2019-06" db="EMBL/GenBank/DDBJ databases">
        <title>Whole genome shotgun sequence of Brevibacillus parabrevis NBRC 12334.</title>
        <authorList>
            <person name="Hosoyama A."/>
            <person name="Uohara A."/>
            <person name="Ohji S."/>
            <person name="Ichikawa N."/>
        </authorList>
    </citation>
    <scope>NUCLEOTIDE SEQUENCE [LARGE SCALE GENOMIC DNA]</scope>
    <source>
        <strain evidence="8 9">NBRC 12334</strain>
    </source>
</reference>
<keyword evidence="2 6" id="KW-1003">Cell membrane</keyword>
<comment type="caution">
    <text evidence="6">Lacks conserved residue(s) required for the propagation of feature annotation.</text>
</comment>